<dbReference type="RefSeq" id="WP_352886416.1">
    <property type="nucleotide sequence ID" value="NZ_JBEPIJ010000001.1"/>
</dbReference>
<accession>A0ABV2A5G4</accession>
<dbReference type="EMBL" id="JBEPIJ010000001">
    <property type="protein sequence ID" value="MES0872503.1"/>
    <property type="molecule type" value="Genomic_DNA"/>
</dbReference>
<dbReference type="SUPFAM" id="SSF53383">
    <property type="entry name" value="PLP-dependent transferases"/>
    <property type="match status" value="1"/>
</dbReference>
<name>A0ABV2A5G4_9GAMM</name>
<evidence type="ECO:0000313" key="5">
    <source>
        <dbReference type="Proteomes" id="UP001465331"/>
    </source>
</evidence>
<dbReference type="PANTHER" id="PTHR30244:SF34">
    <property type="entry name" value="DTDP-4-AMINO-4,6-DIDEOXYGALACTOSE TRANSAMINASE"/>
    <property type="match status" value="1"/>
</dbReference>
<keyword evidence="5" id="KW-1185">Reference proteome</keyword>
<dbReference type="CDD" id="cd00616">
    <property type="entry name" value="AHBA_syn"/>
    <property type="match status" value="1"/>
</dbReference>
<comment type="caution">
    <text evidence="4">The sequence shown here is derived from an EMBL/GenBank/DDBJ whole genome shotgun (WGS) entry which is preliminary data.</text>
</comment>
<dbReference type="Gene3D" id="3.40.640.10">
    <property type="entry name" value="Type I PLP-dependent aspartate aminotransferase-like (Major domain)"/>
    <property type="match status" value="1"/>
</dbReference>
<keyword evidence="4" id="KW-0032">Aminotransferase</keyword>
<evidence type="ECO:0000256" key="1">
    <source>
        <dbReference type="ARBA" id="ARBA00022898"/>
    </source>
</evidence>
<proteinExistence type="inferred from homology"/>
<keyword evidence="1 3" id="KW-0663">Pyridoxal phosphate</keyword>
<gene>
    <name evidence="4" type="ORF">ABSH63_00525</name>
</gene>
<dbReference type="Gene3D" id="3.90.1150.10">
    <property type="entry name" value="Aspartate Aminotransferase, domain 1"/>
    <property type="match status" value="1"/>
</dbReference>
<dbReference type="Proteomes" id="UP001465331">
    <property type="component" value="Unassembled WGS sequence"/>
</dbReference>
<dbReference type="InterPro" id="IPR015424">
    <property type="entry name" value="PyrdxlP-dep_Trfase"/>
</dbReference>
<dbReference type="GO" id="GO:0008483">
    <property type="term" value="F:transaminase activity"/>
    <property type="evidence" value="ECO:0007669"/>
    <property type="project" value="UniProtKB-KW"/>
</dbReference>
<dbReference type="Pfam" id="PF01041">
    <property type="entry name" value="DegT_DnrJ_EryC1"/>
    <property type="match status" value="1"/>
</dbReference>
<protein>
    <submittedName>
        <fullName evidence="4">DegT/DnrJ/EryC1/StrS family aminotransferase</fullName>
    </submittedName>
</protein>
<dbReference type="InterPro" id="IPR015422">
    <property type="entry name" value="PyrdxlP-dep_Trfase_small"/>
</dbReference>
<dbReference type="InterPro" id="IPR000653">
    <property type="entry name" value="DegT/StrS_aminotransferase"/>
</dbReference>
<sequence>MLDRTDFIPFAAPSIGEEEVAAATAVMRSGWLTTGPKAREFEAAFAAYLGGGEAIAVNSATAGLHLGLESLGVGPGDAVVTTVYTFTATAEVIRYLGADPVFVDIDPDTLNISVQGLRDALSRRRVKAIIPVHFGGQACEMDEIVELARSHGAAIMSDAAHALPTTYRGRLVGALDDDISVFSFYANKTLCTGEGGMVVTRNKALAERMRIMRLHGISRDVFDRFRSTKPAWYYEVVAPGFKYNMGDIAAAIGIEQLRKLEDMRRARQSIAERYLAALRALPLKLPIVARTDDLHAWHLFVIQLDLDRLRIDRDRFIESMSAAGIGTSVHYIPLHLHPYWRDTYALRAEQFPVASAVYPRVVSLPIYPGMSDVAVGRVIDAVRQILLDASR</sequence>
<evidence type="ECO:0000313" key="4">
    <source>
        <dbReference type="EMBL" id="MES0872503.1"/>
    </source>
</evidence>
<evidence type="ECO:0000256" key="3">
    <source>
        <dbReference type="RuleBase" id="RU004508"/>
    </source>
</evidence>
<dbReference type="InterPro" id="IPR015421">
    <property type="entry name" value="PyrdxlP-dep_Trfase_major"/>
</dbReference>
<keyword evidence="4" id="KW-0808">Transferase</keyword>
<dbReference type="PIRSF" id="PIRSF000390">
    <property type="entry name" value="PLP_StrS"/>
    <property type="match status" value="1"/>
</dbReference>
<organism evidence="4 5">
    <name type="scientific">Sinimarinibacterium thermocellulolyticum</name>
    <dbReference type="NCBI Taxonomy" id="3170016"/>
    <lineage>
        <taxon>Bacteria</taxon>
        <taxon>Pseudomonadati</taxon>
        <taxon>Pseudomonadota</taxon>
        <taxon>Gammaproteobacteria</taxon>
        <taxon>Nevskiales</taxon>
        <taxon>Nevskiaceae</taxon>
        <taxon>Sinimarinibacterium</taxon>
    </lineage>
</organism>
<comment type="similarity">
    <text evidence="2 3">Belongs to the DegT/DnrJ/EryC1 family.</text>
</comment>
<reference evidence="4 5" key="1">
    <citation type="submission" date="2024-06" db="EMBL/GenBank/DDBJ databases">
        <authorList>
            <person name="Li Z."/>
            <person name="Jiang Y."/>
        </authorList>
    </citation>
    <scope>NUCLEOTIDE SEQUENCE [LARGE SCALE GENOMIC DNA]</scope>
    <source>
        <strain evidence="4 5">HSW-8</strain>
    </source>
</reference>
<evidence type="ECO:0000256" key="2">
    <source>
        <dbReference type="ARBA" id="ARBA00037999"/>
    </source>
</evidence>
<dbReference type="PANTHER" id="PTHR30244">
    <property type="entry name" value="TRANSAMINASE"/>
    <property type="match status" value="1"/>
</dbReference>